<evidence type="ECO:0000256" key="2">
    <source>
        <dbReference type="ARBA" id="ARBA00022438"/>
    </source>
</evidence>
<comment type="subunit">
    <text evidence="6">Monomer.</text>
</comment>
<dbReference type="RefSeq" id="WP_324717005.1">
    <property type="nucleotide sequence ID" value="NZ_CP141615.1"/>
</dbReference>
<comment type="similarity">
    <text evidence="6">Belongs to the peptidase M24A family. Methionine aminopeptidase type 1 subfamily.</text>
</comment>
<keyword evidence="10" id="KW-1185">Reference proteome</keyword>
<dbReference type="PANTHER" id="PTHR43330">
    <property type="entry name" value="METHIONINE AMINOPEPTIDASE"/>
    <property type="match status" value="1"/>
</dbReference>
<dbReference type="InterPro" id="IPR036005">
    <property type="entry name" value="Creatinase/aminopeptidase-like"/>
</dbReference>
<evidence type="ECO:0000256" key="3">
    <source>
        <dbReference type="ARBA" id="ARBA00022670"/>
    </source>
</evidence>
<dbReference type="Proteomes" id="UP001332192">
    <property type="component" value="Chromosome"/>
</dbReference>
<keyword evidence="2 6" id="KW-0031">Aminopeptidase</keyword>
<dbReference type="HAMAP" id="MF_01974">
    <property type="entry name" value="MetAP_1"/>
    <property type="match status" value="1"/>
</dbReference>
<organism evidence="9 10">
    <name type="scientific">Carboxydichorda subterranea</name>
    <dbReference type="NCBI Taxonomy" id="3109565"/>
    <lineage>
        <taxon>Bacteria</taxon>
        <taxon>Bacillati</taxon>
        <taxon>Bacillota</taxon>
        <taxon>Limnochordia</taxon>
        <taxon>Limnochordales</taxon>
        <taxon>Geochordaceae</taxon>
        <taxon>Carboxydichorda</taxon>
    </lineage>
</organism>
<gene>
    <name evidence="6 9" type="primary">map</name>
    <name evidence="9" type="ORF">U7230_01625</name>
</gene>
<feature type="binding site" evidence="6">
    <location>
        <position position="94"/>
    </location>
    <ligand>
        <name>a divalent metal cation</name>
        <dbReference type="ChEBI" id="CHEBI:60240"/>
        <label>1</label>
    </ligand>
</feature>
<sequence length="248" mass="26883">MIVIKRPDELRRMREAGRVVARVLLEIEKRVRPGVTTGELDRFAEEFIRAAGGEPSFKGYRGYPASICTSVNEEVVHGIPSGRRLEEGDIVSVDVGVLLDGFHGDAARTFAVGEVDPRTRRLLEVTERALEAGIATAREGNRISDIGHAVQRVVEGAGFSVVRDFVGHGIGRQMHEDPQVPNFGVPGRGPRLLRGMTIAIEPMVNAGAPDVTILEDHWTAVTVDGSRSAHFEHTVAISEDGPVILTLA</sequence>
<protein>
    <recommendedName>
        <fullName evidence="6 7">Methionine aminopeptidase</fullName>
        <shortName evidence="6">MAP</shortName>
        <shortName evidence="6">MetAP</shortName>
        <ecNumber evidence="6 7">3.4.11.18</ecNumber>
    </recommendedName>
    <alternativeName>
        <fullName evidence="6">Peptidase M</fullName>
    </alternativeName>
</protein>
<dbReference type="PROSITE" id="PS00680">
    <property type="entry name" value="MAP_1"/>
    <property type="match status" value="1"/>
</dbReference>
<dbReference type="GO" id="GO:0004239">
    <property type="term" value="F:initiator methionyl aminopeptidase activity"/>
    <property type="evidence" value="ECO:0007669"/>
    <property type="project" value="UniProtKB-EC"/>
</dbReference>
<feature type="domain" description="Peptidase M24" evidence="8">
    <location>
        <begin position="12"/>
        <end position="239"/>
    </location>
</feature>
<dbReference type="SUPFAM" id="SSF55920">
    <property type="entry name" value="Creatinase/aminopeptidase"/>
    <property type="match status" value="1"/>
</dbReference>
<dbReference type="PANTHER" id="PTHR43330:SF27">
    <property type="entry name" value="METHIONINE AMINOPEPTIDASE"/>
    <property type="match status" value="1"/>
</dbReference>
<feature type="binding site" evidence="6">
    <location>
        <position position="232"/>
    </location>
    <ligand>
        <name>a divalent metal cation</name>
        <dbReference type="ChEBI" id="CHEBI:60240"/>
        <label>1</label>
    </ligand>
</feature>
<feature type="binding site" evidence="6">
    <location>
        <position position="232"/>
    </location>
    <ligand>
        <name>a divalent metal cation</name>
        <dbReference type="ChEBI" id="CHEBI:60240"/>
        <label>2</label>
        <note>catalytic</note>
    </ligand>
</feature>
<dbReference type="CDD" id="cd01086">
    <property type="entry name" value="MetAP1"/>
    <property type="match status" value="1"/>
</dbReference>
<evidence type="ECO:0000259" key="8">
    <source>
        <dbReference type="Pfam" id="PF00557"/>
    </source>
</evidence>
<evidence type="ECO:0000313" key="10">
    <source>
        <dbReference type="Proteomes" id="UP001332192"/>
    </source>
</evidence>
<dbReference type="InterPro" id="IPR002467">
    <property type="entry name" value="Pept_M24A_MAP1"/>
</dbReference>
<keyword evidence="4 6" id="KW-0479">Metal-binding</keyword>
<dbReference type="EMBL" id="CP141615">
    <property type="protein sequence ID" value="WRP17735.1"/>
    <property type="molecule type" value="Genomic_DNA"/>
</dbReference>
<dbReference type="EC" id="3.4.11.18" evidence="6 7"/>
<dbReference type="PRINTS" id="PR00599">
    <property type="entry name" value="MAPEPTIDASE"/>
</dbReference>
<dbReference type="Gene3D" id="3.90.230.10">
    <property type="entry name" value="Creatinase/methionine aminopeptidase superfamily"/>
    <property type="match status" value="1"/>
</dbReference>
<feature type="binding site" evidence="6">
    <location>
        <position position="175"/>
    </location>
    <ligand>
        <name>substrate</name>
    </ligand>
</feature>
<feature type="binding site" evidence="6">
    <location>
        <position position="77"/>
    </location>
    <ligand>
        <name>substrate</name>
    </ligand>
</feature>
<evidence type="ECO:0000256" key="4">
    <source>
        <dbReference type="ARBA" id="ARBA00022723"/>
    </source>
</evidence>
<feature type="binding site" evidence="6">
    <location>
        <position position="105"/>
    </location>
    <ligand>
        <name>a divalent metal cation</name>
        <dbReference type="ChEBI" id="CHEBI:60240"/>
        <label>1</label>
    </ligand>
</feature>
<dbReference type="Pfam" id="PF00557">
    <property type="entry name" value="Peptidase_M24"/>
    <property type="match status" value="1"/>
</dbReference>
<evidence type="ECO:0000256" key="6">
    <source>
        <dbReference type="HAMAP-Rule" id="MF_01974"/>
    </source>
</evidence>
<evidence type="ECO:0000256" key="1">
    <source>
        <dbReference type="ARBA" id="ARBA00002521"/>
    </source>
</evidence>
<feature type="binding site" evidence="6">
    <location>
        <position position="201"/>
    </location>
    <ligand>
        <name>a divalent metal cation</name>
        <dbReference type="ChEBI" id="CHEBI:60240"/>
        <label>2</label>
        <note>catalytic</note>
    </ligand>
</feature>
<comment type="catalytic activity">
    <reaction evidence="6 7">
        <text>Release of N-terminal amino acids, preferentially methionine, from peptides and arylamides.</text>
        <dbReference type="EC" id="3.4.11.18"/>
    </reaction>
</comment>
<evidence type="ECO:0000256" key="5">
    <source>
        <dbReference type="ARBA" id="ARBA00022801"/>
    </source>
</evidence>
<keyword evidence="3 6" id="KW-0645">Protease</keyword>
<accession>A0ABZ1BYY6</accession>
<keyword evidence="5 6" id="KW-0378">Hydrolase</keyword>
<name>A0ABZ1BYY6_9FIRM</name>
<evidence type="ECO:0000256" key="7">
    <source>
        <dbReference type="RuleBase" id="RU003653"/>
    </source>
</evidence>
<dbReference type="InterPro" id="IPR001714">
    <property type="entry name" value="Pept_M24_MAP"/>
</dbReference>
<dbReference type="InterPro" id="IPR000994">
    <property type="entry name" value="Pept_M24"/>
</dbReference>
<comment type="function">
    <text evidence="1 6">Removes the N-terminal methionine from nascent proteins. The N-terminal methionine is often cleaved when the second residue in the primary sequence is small and uncharged (Met-Ala-, Cys, Gly, Pro, Ser, Thr, or Val). Requires deformylation of the N(alpha)-formylated initiator methionine before it can be hydrolyzed.</text>
</comment>
<evidence type="ECO:0000313" key="9">
    <source>
        <dbReference type="EMBL" id="WRP17735.1"/>
    </source>
</evidence>
<dbReference type="NCBIfam" id="TIGR00500">
    <property type="entry name" value="met_pdase_I"/>
    <property type="match status" value="1"/>
</dbReference>
<reference evidence="9 10" key="1">
    <citation type="journal article" date="2024" name="Front. Microbiol.">
        <title>Novel thermophilic genera Geochorda gen. nov. and Carboxydochorda gen. nov. from the deep terrestrial subsurface reveal the ecophysiological diversity in the class Limnochordia.</title>
        <authorList>
            <person name="Karnachuk O.V."/>
            <person name="Lukina A.P."/>
            <person name="Avakyan M.R."/>
            <person name="Kadnikov V.V."/>
            <person name="Begmatov S."/>
            <person name="Beletsky A.V."/>
            <person name="Vlasova K.G."/>
            <person name="Novikov A.A."/>
            <person name="Shcherbakova V.A."/>
            <person name="Mardanov A.V."/>
            <person name="Ravin N.V."/>
        </authorList>
    </citation>
    <scope>NUCLEOTIDE SEQUENCE [LARGE SCALE GENOMIC DNA]</scope>
    <source>
        <strain evidence="9 10">L945</strain>
    </source>
</reference>
<proteinExistence type="inferred from homology"/>
<feature type="binding site" evidence="6">
    <location>
        <position position="168"/>
    </location>
    <ligand>
        <name>a divalent metal cation</name>
        <dbReference type="ChEBI" id="CHEBI:60240"/>
        <label>2</label>
        <note>catalytic</note>
    </ligand>
</feature>
<feature type="binding site" evidence="6">
    <location>
        <position position="105"/>
    </location>
    <ligand>
        <name>a divalent metal cation</name>
        <dbReference type="ChEBI" id="CHEBI:60240"/>
        <label>2</label>
        <note>catalytic</note>
    </ligand>
</feature>
<comment type="cofactor">
    <cofactor evidence="6">
        <name>Co(2+)</name>
        <dbReference type="ChEBI" id="CHEBI:48828"/>
    </cofactor>
    <cofactor evidence="6">
        <name>Zn(2+)</name>
        <dbReference type="ChEBI" id="CHEBI:29105"/>
    </cofactor>
    <cofactor evidence="6">
        <name>Mn(2+)</name>
        <dbReference type="ChEBI" id="CHEBI:29035"/>
    </cofactor>
    <cofactor evidence="6">
        <name>Fe(2+)</name>
        <dbReference type="ChEBI" id="CHEBI:29033"/>
    </cofactor>
    <text evidence="6">Binds 2 divalent metal cations per subunit. Has a high-affinity and a low affinity metal-binding site. The true nature of the physiological cofactor is under debate. The enzyme is active with cobalt, zinc, manganese or divalent iron ions. Most likely, methionine aminopeptidases function as mononuclear Fe(2+)-metalloproteases under physiological conditions, and the catalytically relevant metal-binding site has been assigned to the histidine-containing high-affinity site.</text>
</comment>